<sequence length="108" mass="11977">MDNLHSPDKDSKNIAAITHIAAIFFAFLAPLAVYLLKSDDVFVKETAKECLNFAITVLLVYIVLGISIIGISLMPLLWLVTVVLYVLAAKGATEGQIFRFPLTWRLLQ</sequence>
<evidence type="ECO:0000256" key="1">
    <source>
        <dbReference type="ARBA" id="ARBA00004141"/>
    </source>
</evidence>
<dbReference type="InterPro" id="IPR019109">
    <property type="entry name" value="MamF_MmsF"/>
</dbReference>
<protein>
    <submittedName>
        <fullName evidence="6">DUF4870 domain-containing protein</fullName>
    </submittedName>
</protein>
<keyword evidence="7" id="KW-1185">Reference proteome</keyword>
<evidence type="ECO:0000256" key="5">
    <source>
        <dbReference type="SAM" id="Phobius"/>
    </source>
</evidence>
<accession>A0ABV6B890</accession>
<proteinExistence type="predicted"/>
<dbReference type="Pfam" id="PF09685">
    <property type="entry name" value="MamF_MmsF"/>
    <property type="match status" value="1"/>
</dbReference>
<reference evidence="6 7" key="1">
    <citation type="submission" date="2024-09" db="EMBL/GenBank/DDBJ databases">
        <authorList>
            <person name="Sun Q."/>
            <person name="Mori K."/>
        </authorList>
    </citation>
    <scope>NUCLEOTIDE SEQUENCE [LARGE SCALE GENOMIC DNA]</scope>
    <source>
        <strain evidence="6 7">KCTC 23315</strain>
    </source>
</reference>
<comment type="subcellular location">
    <subcellularLocation>
        <location evidence="1">Membrane</location>
        <topology evidence="1">Multi-pass membrane protein</topology>
    </subcellularLocation>
</comment>
<evidence type="ECO:0000256" key="3">
    <source>
        <dbReference type="ARBA" id="ARBA00022989"/>
    </source>
</evidence>
<feature type="transmembrane region" description="Helical" evidence="5">
    <location>
        <begin position="57"/>
        <end position="88"/>
    </location>
</feature>
<dbReference type="RefSeq" id="WP_377239986.1">
    <property type="nucleotide sequence ID" value="NZ_JBHLXP010000001.1"/>
</dbReference>
<dbReference type="EMBL" id="JBHLXP010000001">
    <property type="protein sequence ID" value="MFC0047081.1"/>
    <property type="molecule type" value="Genomic_DNA"/>
</dbReference>
<gene>
    <name evidence="6" type="ORF">ACFFJP_02110</name>
</gene>
<feature type="transmembrane region" description="Helical" evidence="5">
    <location>
        <begin position="14"/>
        <end position="36"/>
    </location>
</feature>
<keyword evidence="4 5" id="KW-0472">Membrane</keyword>
<keyword evidence="3 5" id="KW-1133">Transmembrane helix</keyword>
<name>A0ABV6B890_9GAMM</name>
<dbReference type="Proteomes" id="UP001589813">
    <property type="component" value="Unassembled WGS sequence"/>
</dbReference>
<comment type="caution">
    <text evidence="6">The sequence shown here is derived from an EMBL/GenBank/DDBJ whole genome shotgun (WGS) entry which is preliminary data.</text>
</comment>
<evidence type="ECO:0000256" key="2">
    <source>
        <dbReference type="ARBA" id="ARBA00022692"/>
    </source>
</evidence>
<organism evidence="6 7">
    <name type="scientific">Rheinheimera tilapiae</name>
    <dbReference type="NCBI Taxonomy" id="875043"/>
    <lineage>
        <taxon>Bacteria</taxon>
        <taxon>Pseudomonadati</taxon>
        <taxon>Pseudomonadota</taxon>
        <taxon>Gammaproteobacteria</taxon>
        <taxon>Chromatiales</taxon>
        <taxon>Chromatiaceae</taxon>
        <taxon>Rheinheimera</taxon>
    </lineage>
</organism>
<keyword evidence="2 5" id="KW-0812">Transmembrane</keyword>
<evidence type="ECO:0000313" key="7">
    <source>
        <dbReference type="Proteomes" id="UP001589813"/>
    </source>
</evidence>
<evidence type="ECO:0000313" key="6">
    <source>
        <dbReference type="EMBL" id="MFC0047081.1"/>
    </source>
</evidence>
<evidence type="ECO:0000256" key="4">
    <source>
        <dbReference type="ARBA" id="ARBA00023136"/>
    </source>
</evidence>